<dbReference type="AlphaFoldDB" id="A0A7Y9L9X7"/>
<evidence type="ECO:0000313" key="1">
    <source>
        <dbReference type="EMBL" id="NYE70067.1"/>
    </source>
</evidence>
<dbReference type="InterPro" id="IPR032710">
    <property type="entry name" value="NTF2-like_dom_sf"/>
</dbReference>
<gene>
    <name evidence="1" type="ORF">BKA15_001396</name>
</gene>
<reference evidence="1 2" key="1">
    <citation type="submission" date="2020-07" db="EMBL/GenBank/DDBJ databases">
        <title>Sequencing the genomes of 1000 actinobacteria strains.</title>
        <authorList>
            <person name="Klenk H.-P."/>
        </authorList>
    </citation>
    <scope>NUCLEOTIDE SEQUENCE [LARGE SCALE GENOMIC DNA]</scope>
    <source>
        <strain evidence="1 2">DSM 22083</strain>
    </source>
</reference>
<dbReference type="Proteomes" id="UP000569914">
    <property type="component" value="Unassembled WGS sequence"/>
</dbReference>
<dbReference type="EMBL" id="JACCBU010000001">
    <property type="protein sequence ID" value="NYE70067.1"/>
    <property type="molecule type" value="Genomic_DNA"/>
</dbReference>
<organism evidence="1 2">
    <name type="scientific">Microlunatus parietis</name>
    <dbReference type="NCBI Taxonomy" id="682979"/>
    <lineage>
        <taxon>Bacteria</taxon>
        <taxon>Bacillati</taxon>
        <taxon>Actinomycetota</taxon>
        <taxon>Actinomycetes</taxon>
        <taxon>Propionibacteriales</taxon>
        <taxon>Propionibacteriaceae</taxon>
        <taxon>Microlunatus</taxon>
    </lineage>
</organism>
<evidence type="ECO:0000313" key="2">
    <source>
        <dbReference type="Proteomes" id="UP000569914"/>
    </source>
</evidence>
<accession>A0A7Y9L9X7</accession>
<dbReference type="SUPFAM" id="SSF54427">
    <property type="entry name" value="NTF2-like"/>
    <property type="match status" value="1"/>
</dbReference>
<dbReference type="GO" id="GO:0016853">
    <property type="term" value="F:isomerase activity"/>
    <property type="evidence" value="ECO:0007669"/>
    <property type="project" value="UniProtKB-KW"/>
</dbReference>
<dbReference type="PANTHER" id="PTHR38436">
    <property type="entry name" value="POLYKETIDE CYCLASE SNOAL-LIKE DOMAIN"/>
    <property type="match status" value="1"/>
</dbReference>
<comment type="caution">
    <text evidence="1">The sequence shown here is derived from an EMBL/GenBank/DDBJ whole genome shotgun (WGS) entry which is preliminary data.</text>
</comment>
<protein>
    <submittedName>
        <fullName evidence="1">Ketosteroid isomerase-like protein</fullName>
    </submittedName>
</protein>
<keyword evidence="1" id="KW-0413">Isomerase</keyword>
<proteinExistence type="predicted"/>
<dbReference type="GO" id="GO:0030638">
    <property type="term" value="P:polyketide metabolic process"/>
    <property type="evidence" value="ECO:0007669"/>
    <property type="project" value="InterPro"/>
</dbReference>
<dbReference type="InterPro" id="IPR009959">
    <property type="entry name" value="Cyclase_SnoaL-like"/>
</dbReference>
<dbReference type="Gene3D" id="3.10.450.50">
    <property type="match status" value="1"/>
</dbReference>
<dbReference type="RefSeq" id="WP_179749266.1">
    <property type="nucleotide sequence ID" value="NZ_JACCBU010000001.1"/>
</dbReference>
<dbReference type="PANTHER" id="PTHR38436:SF1">
    <property type="entry name" value="ESTER CYCLASE"/>
    <property type="match status" value="1"/>
</dbReference>
<name>A0A7Y9L9X7_9ACTN</name>
<keyword evidence="2" id="KW-1185">Reference proteome</keyword>
<sequence>MSIEANKAVVRRWLNRKTRMEVIEPGRYRVVDTPGIPDTDDFETIMKYDEQDNLGQYFEDVTVTVGDLIAEGDKVVVSVTATGTTTAPFRHLTTGVTIPAGKTITRRVVTILTVDDGKVVEERTHEDRLGILEQLGLVPTH</sequence>
<dbReference type="Pfam" id="PF07366">
    <property type="entry name" value="SnoaL"/>
    <property type="match status" value="1"/>
</dbReference>